<evidence type="ECO:0000259" key="1">
    <source>
        <dbReference type="Pfam" id="PF01636"/>
    </source>
</evidence>
<gene>
    <name evidence="2" type="ORF">N7541_008757</name>
</gene>
<accession>A0A9W9QV56</accession>
<reference evidence="2" key="2">
    <citation type="journal article" date="2023" name="IMA Fungus">
        <title>Comparative genomic study of the Penicillium genus elucidates a diverse pangenome and 15 lateral gene transfer events.</title>
        <authorList>
            <person name="Petersen C."/>
            <person name="Sorensen T."/>
            <person name="Nielsen M.R."/>
            <person name="Sondergaard T.E."/>
            <person name="Sorensen J.L."/>
            <person name="Fitzpatrick D.A."/>
            <person name="Frisvad J.C."/>
            <person name="Nielsen K.L."/>
        </authorList>
    </citation>
    <scope>NUCLEOTIDE SEQUENCE</scope>
    <source>
        <strain evidence="2">IBT 35675</strain>
    </source>
</reference>
<comment type="caution">
    <text evidence="2">The sequence shown here is derived from an EMBL/GenBank/DDBJ whole genome shotgun (WGS) entry which is preliminary data.</text>
</comment>
<dbReference type="PANTHER" id="PTHR21310:SF13">
    <property type="entry name" value="AMINOGLYCOSIDE PHOSPHOTRANSFERASE DOMAIN-CONTAINING PROTEIN"/>
    <property type="match status" value="1"/>
</dbReference>
<protein>
    <recommendedName>
        <fullName evidence="1">Aminoglycoside phosphotransferase domain-containing protein</fullName>
    </recommendedName>
</protein>
<dbReference type="EMBL" id="JAPZBR010000007">
    <property type="protein sequence ID" value="KAJ5346275.1"/>
    <property type="molecule type" value="Genomic_DNA"/>
</dbReference>
<dbReference type="InterPro" id="IPR002575">
    <property type="entry name" value="Aminoglycoside_PTrfase"/>
</dbReference>
<reference evidence="2" key="1">
    <citation type="submission" date="2022-12" db="EMBL/GenBank/DDBJ databases">
        <authorList>
            <person name="Petersen C."/>
        </authorList>
    </citation>
    <scope>NUCLEOTIDE SEQUENCE</scope>
    <source>
        <strain evidence="2">IBT 35675</strain>
    </source>
</reference>
<dbReference type="PANTHER" id="PTHR21310">
    <property type="entry name" value="AMINOGLYCOSIDE PHOSPHOTRANSFERASE-RELATED-RELATED"/>
    <property type="match status" value="1"/>
</dbReference>
<name>A0A9W9QV56_PENBR</name>
<proteinExistence type="predicted"/>
<feature type="domain" description="Aminoglycoside phosphotransferase" evidence="1">
    <location>
        <begin position="232"/>
        <end position="307"/>
    </location>
</feature>
<dbReference type="AlphaFoldDB" id="A0A9W9QV56"/>
<dbReference type="SUPFAM" id="SSF56112">
    <property type="entry name" value="Protein kinase-like (PK-like)"/>
    <property type="match status" value="1"/>
</dbReference>
<organism evidence="2 3">
    <name type="scientific">Penicillium brevicompactum</name>
    <dbReference type="NCBI Taxonomy" id="5074"/>
    <lineage>
        <taxon>Eukaryota</taxon>
        <taxon>Fungi</taxon>
        <taxon>Dikarya</taxon>
        <taxon>Ascomycota</taxon>
        <taxon>Pezizomycotina</taxon>
        <taxon>Eurotiomycetes</taxon>
        <taxon>Eurotiomycetidae</taxon>
        <taxon>Eurotiales</taxon>
        <taxon>Aspergillaceae</taxon>
        <taxon>Penicillium</taxon>
    </lineage>
</organism>
<keyword evidence="3" id="KW-1185">Reference proteome</keyword>
<dbReference type="Pfam" id="PF01636">
    <property type="entry name" value="APH"/>
    <property type="match status" value="1"/>
</dbReference>
<sequence length="425" mass="47883">MKLESQFEGLAWVDKTFGPEPQRTVEPDIRAIEQTIQSLRPESTVQVTFLVQGGFNKIYDVKINNELFIMRVSLPVDPDHKTVSEVSTVHWISRTSNILVPCIITYQCSRENNPLGFEWILMTKMPGKPVGEIWHSLSFSAKTILGIGNTYKAASILGDSTTGEVTWPAEDQVHSNESPLLVKENVPGGLSDTDLSDVGRIVSMHFFWGSNVLQDVNRGPFGSKIRVSTLENLPSGELGRRDAKKADDATRTLEIVRKLQTLLPSVFPPAGNHPEPPIMVHDDLSSQNILVYDSGELTAILDWECVSALPVWIARDYPAFLQEKARRIRPELGNYEFGETGEPSELYWEHLLAMRSLYFVMMKIIEPDWEDVFNMSQRQRDFDIAVQNCDNVFAARHIRAWVDDLTAGDDNLRSLGDRIDGIQAL</sequence>
<dbReference type="InterPro" id="IPR051678">
    <property type="entry name" value="AGP_Transferase"/>
</dbReference>
<dbReference type="InterPro" id="IPR011009">
    <property type="entry name" value="Kinase-like_dom_sf"/>
</dbReference>
<dbReference type="Gene3D" id="3.90.1200.10">
    <property type="match status" value="1"/>
</dbReference>
<evidence type="ECO:0000313" key="3">
    <source>
        <dbReference type="Proteomes" id="UP001148299"/>
    </source>
</evidence>
<evidence type="ECO:0000313" key="2">
    <source>
        <dbReference type="EMBL" id="KAJ5346275.1"/>
    </source>
</evidence>
<dbReference type="Proteomes" id="UP001148299">
    <property type="component" value="Unassembled WGS sequence"/>
</dbReference>